<feature type="signal peptide" evidence="1">
    <location>
        <begin position="1"/>
        <end position="18"/>
    </location>
</feature>
<keyword evidence="3" id="KW-1185">Reference proteome</keyword>
<protein>
    <submittedName>
        <fullName evidence="2">Uncharacterized protein</fullName>
    </submittedName>
</protein>
<proteinExistence type="predicted"/>
<dbReference type="EMBL" id="JANBUY010000197">
    <property type="protein sequence ID" value="KAJ2861876.1"/>
    <property type="molecule type" value="Genomic_DNA"/>
</dbReference>
<sequence length="73" mass="7639">MRFIIAAAATVLPAFVAAEPVANPEPQLDHTRANHGLARRWSGYGTWGCGCPLYGGFSYGVGGGYGVGTGIYY</sequence>
<keyword evidence="1" id="KW-0732">Signal</keyword>
<comment type="caution">
    <text evidence="2">The sequence shown here is derived from an EMBL/GenBank/DDBJ whole genome shotgun (WGS) entry which is preliminary data.</text>
</comment>
<feature type="chain" id="PRO_5040768268" evidence="1">
    <location>
        <begin position="19"/>
        <end position="73"/>
    </location>
</feature>
<evidence type="ECO:0000313" key="3">
    <source>
        <dbReference type="Proteomes" id="UP001140074"/>
    </source>
</evidence>
<dbReference type="Proteomes" id="UP001140074">
    <property type="component" value="Unassembled WGS sequence"/>
</dbReference>
<organism evidence="2 3">
    <name type="scientific">Coemansia aciculifera</name>
    <dbReference type="NCBI Taxonomy" id="417176"/>
    <lineage>
        <taxon>Eukaryota</taxon>
        <taxon>Fungi</taxon>
        <taxon>Fungi incertae sedis</taxon>
        <taxon>Zoopagomycota</taxon>
        <taxon>Kickxellomycotina</taxon>
        <taxon>Kickxellomycetes</taxon>
        <taxon>Kickxellales</taxon>
        <taxon>Kickxellaceae</taxon>
        <taxon>Coemansia</taxon>
    </lineage>
</organism>
<name>A0A9W8IHE9_9FUNG</name>
<evidence type="ECO:0000313" key="2">
    <source>
        <dbReference type="EMBL" id="KAJ2861876.1"/>
    </source>
</evidence>
<accession>A0A9W8IHE9</accession>
<evidence type="ECO:0000256" key="1">
    <source>
        <dbReference type="SAM" id="SignalP"/>
    </source>
</evidence>
<reference evidence="2" key="1">
    <citation type="submission" date="2022-07" db="EMBL/GenBank/DDBJ databases">
        <title>Phylogenomic reconstructions and comparative analyses of Kickxellomycotina fungi.</title>
        <authorList>
            <person name="Reynolds N.K."/>
            <person name="Stajich J.E."/>
            <person name="Barry K."/>
            <person name="Grigoriev I.V."/>
            <person name="Crous P."/>
            <person name="Smith M.E."/>
        </authorList>
    </citation>
    <scope>NUCLEOTIDE SEQUENCE</scope>
    <source>
        <strain evidence="2">RSA 476</strain>
    </source>
</reference>
<gene>
    <name evidence="2" type="ORF">GGH94_004617</name>
</gene>
<dbReference type="AlphaFoldDB" id="A0A9W8IHE9"/>